<reference evidence="13" key="1">
    <citation type="submission" date="2016-01" db="EMBL/GenBank/DDBJ databases">
        <authorList>
            <person name="Peeters C."/>
        </authorList>
    </citation>
    <scope>NUCLEOTIDE SEQUENCE</scope>
    <source>
        <strain evidence="13">LMG 29321</strain>
    </source>
</reference>
<sequence>MRTCLLVGGCAAILAGPAWAQSSVTLYGSIDVGVDFVSNSQGKHLYQESSGKRQPDRWGLLIKEDLGGGNSAFARLESGLLTNTGAQINPTSFFNRNAYVGLENDRFGSLSFGNINDYIYQYVGRLNNSVPGISSFYTPGNLDGLANTHALNNAVKYESINFHGFQLGAMNAFGNQAGDFSAGRQYSVGAQYSSGTVNFGIAYTMSHNRTADIFGTFSLNSLLGQPLRQGTMFNASRYSTLAAGASVKIGIFTPHVTYSGVDLKNAQGSAKLNNYQAGVNTELVGGLGFFILGLSVDHSLFQGLTINQYNLFLTDYLSKRTQVYAGVGLQHASGPGARAAQFGYQPSSTGSQTVARIGLNHMF</sequence>
<comment type="subunit">
    <text evidence="2">Homotrimer.</text>
</comment>
<keyword evidence="7" id="KW-0406">Ion transport</keyword>
<dbReference type="InterPro" id="IPR050298">
    <property type="entry name" value="Gram-neg_bact_OMP"/>
</dbReference>
<feature type="signal peptide" evidence="11">
    <location>
        <begin position="1"/>
        <end position="20"/>
    </location>
</feature>
<accession>A0A158BX59</accession>
<dbReference type="GO" id="GO:0015288">
    <property type="term" value="F:porin activity"/>
    <property type="evidence" value="ECO:0007669"/>
    <property type="project" value="UniProtKB-KW"/>
</dbReference>
<feature type="domain" description="Porin" evidence="12">
    <location>
        <begin position="11"/>
        <end position="332"/>
    </location>
</feature>
<keyword evidence="10" id="KW-0998">Cell outer membrane</keyword>
<dbReference type="PANTHER" id="PTHR34501:SF9">
    <property type="entry name" value="MAJOR OUTER MEMBRANE PROTEIN P.IA"/>
    <property type="match status" value="1"/>
</dbReference>
<organism evidence="13 14">
    <name type="scientific">Caballeronia calidae</name>
    <dbReference type="NCBI Taxonomy" id="1777139"/>
    <lineage>
        <taxon>Bacteria</taxon>
        <taxon>Pseudomonadati</taxon>
        <taxon>Pseudomonadota</taxon>
        <taxon>Betaproteobacteria</taxon>
        <taxon>Burkholderiales</taxon>
        <taxon>Burkholderiaceae</taxon>
        <taxon>Caballeronia</taxon>
    </lineage>
</organism>
<evidence type="ECO:0000313" key="14">
    <source>
        <dbReference type="Proteomes" id="UP000071859"/>
    </source>
</evidence>
<evidence type="ECO:0000256" key="2">
    <source>
        <dbReference type="ARBA" id="ARBA00011233"/>
    </source>
</evidence>
<dbReference type="AlphaFoldDB" id="A0A158BX59"/>
<evidence type="ECO:0000256" key="11">
    <source>
        <dbReference type="SAM" id="SignalP"/>
    </source>
</evidence>
<proteinExistence type="predicted"/>
<evidence type="ECO:0000313" key="13">
    <source>
        <dbReference type="EMBL" id="SAK74678.1"/>
    </source>
</evidence>
<keyword evidence="9" id="KW-0472">Membrane</keyword>
<evidence type="ECO:0000256" key="6">
    <source>
        <dbReference type="ARBA" id="ARBA00022729"/>
    </source>
</evidence>
<dbReference type="GO" id="GO:0009279">
    <property type="term" value="C:cell outer membrane"/>
    <property type="evidence" value="ECO:0007669"/>
    <property type="project" value="UniProtKB-SubCell"/>
</dbReference>
<feature type="chain" id="PRO_5007622288" evidence="11">
    <location>
        <begin position="21"/>
        <end position="363"/>
    </location>
</feature>
<dbReference type="GO" id="GO:0006811">
    <property type="term" value="P:monoatomic ion transport"/>
    <property type="evidence" value="ECO:0007669"/>
    <property type="project" value="UniProtKB-KW"/>
</dbReference>
<keyword evidence="5" id="KW-0812">Transmembrane</keyword>
<protein>
    <submittedName>
        <fullName evidence="13">Porin</fullName>
    </submittedName>
</protein>
<dbReference type="InterPro" id="IPR023614">
    <property type="entry name" value="Porin_dom_sf"/>
</dbReference>
<keyword evidence="8" id="KW-0626">Porin</keyword>
<gene>
    <name evidence="13" type="ORF">AWB78_03210</name>
</gene>
<comment type="caution">
    <text evidence="13">The sequence shown here is derived from an EMBL/GenBank/DDBJ whole genome shotgun (WGS) entry which is preliminary data.</text>
</comment>
<dbReference type="CDD" id="cd00342">
    <property type="entry name" value="gram_neg_porins"/>
    <property type="match status" value="1"/>
</dbReference>
<dbReference type="OrthoDB" id="5293374at2"/>
<dbReference type="EMBL" id="FCOX02000015">
    <property type="protein sequence ID" value="SAK74678.1"/>
    <property type="molecule type" value="Genomic_DNA"/>
</dbReference>
<dbReference type="InterPro" id="IPR033900">
    <property type="entry name" value="Gram_neg_porin_domain"/>
</dbReference>
<comment type="subcellular location">
    <subcellularLocation>
        <location evidence="1">Cell outer membrane</location>
        <topology evidence="1">Multi-pass membrane protein</topology>
    </subcellularLocation>
</comment>
<evidence type="ECO:0000256" key="10">
    <source>
        <dbReference type="ARBA" id="ARBA00023237"/>
    </source>
</evidence>
<evidence type="ECO:0000256" key="1">
    <source>
        <dbReference type="ARBA" id="ARBA00004571"/>
    </source>
</evidence>
<keyword evidence="4" id="KW-1134">Transmembrane beta strand</keyword>
<dbReference type="Gene3D" id="2.40.160.10">
    <property type="entry name" value="Porin"/>
    <property type="match status" value="1"/>
</dbReference>
<evidence type="ECO:0000256" key="9">
    <source>
        <dbReference type="ARBA" id="ARBA00023136"/>
    </source>
</evidence>
<dbReference type="RefSeq" id="WP_062605757.1">
    <property type="nucleotide sequence ID" value="NZ_FCOX02000015.1"/>
</dbReference>
<keyword evidence="3" id="KW-0813">Transport</keyword>
<dbReference type="Proteomes" id="UP000071859">
    <property type="component" value="Unassembled WGS sequence"/>
</dbReference>
<keyword evidence="6 11" id="KW-0732">Signal</keyword>
<evidence type="ECO:0000256" key="7">
    <source>
        <dbReference type="ARBA" id="ARBA00023065"/>
    </source>
</evidence>
<evidence type="ECO:0000256" key="8">
    <source>
        <dbReference type="ARBA" id="ARBA00023114"/>
    </source>
</evidence>
<name>A0A158BX59_9BURK</name>
<dbReference type="Pfam" id="PF13609">
    <property type="entry name" value="Porin_4"/>
    <property type="match status" value="1"/>
</dbReference>
<dbReference type="SUPFAM" id="SSF56935">
    <property type="entry name" value="Porins"/>
    <property type="match status" value="1"/>
</dbReference>
<evidence type="ECO:0000256" key="4">
    <source>
        <dbReference type="ARBA" id="ARBA00022452"/>
    </source>
</evidence>
<keyword evidence="14" id="KW-1185">Reference proteome</keyword>
<dbReference type="PANTHER" id="PTHR34501">
    <property type="entry name" value="PROTEIN YDDL-RELATED"/>
    <property type="match status" value="1"/>
</dbReference>
<evidence type="ECO:0000256" key="5">
    <source>
        <dbReference type="ARBA" id="ARBA00022692"/>
    </source>
</evidence>
<evidence type="ECO:0000259" key="12">
    <source>
        <dbReference type="Pfam" id="PF13609"/>
    </source>
</evidence>
<dbReference type="GO" id="GO:0046930">
    <property type="term" value="C:pore complex"/>
    <property type="evidence" value="ECO:0007669"/>
    <property type="project" value="UniProtKB-KW"/>
</dbReference>
<evidence type="ECO:0000256" key="3">
    <source>
        <dbReference type="ARBA" id="ARBA00022448"/>
    </source>
</evidence>